<keyword evidence="5" id="KW-1185">Reference proteome</keyword>
<keyword evidence="2" id="KW-1133">Transmembrane helix</keyword>
<dbReference type="Pfam" id="PF01381">
    <property type="entry name" value="HTH_3"/>
    <property type="match status" value="1"/>
</dbReference>
<feature type="transmembrane region" description="Helical" evidence="2">
    <location>
        <begin position="111"/>
        <end position="129"/>
    </location>
</feature>
<keyword evidence="2" id="KW-0472">Membrane</keyword>
<evidence type="ECO:0000259" key="3">
    <source>
        <dbReference type="PROSITE" id="PS50943"/>
    </source>
</evidence>
<feature type="transmembrane region" description="Helical" evidence="2">
    <location>
        <begin position="172"/>
        <end position="193"/>
    </location>
</feature>
<feature type="domain" description="HTH cro/C1-type" evidence="3">
    <location>
        <begin position="7"/>
        <end position="61"/>
    </location>
</feature>
<protein>
    <submittedName>
        <fullName evidence="4">DNA-binding transcriptional regulator, XRE-family HTH domain</fullName>
    </submittedName>
</protein>
<evidence type="ECO:0000313" key="5">
    <source>
        <dbReference type="Proteomes" id="UP000183047"/>
    </source>
</evidence>
<dbReference type="Gene3D" id="1.10.260.40">
    <property type="entry name" value="lambda repressor-like DNA-binding domains"/>
    <property type="match status" value="1"/>
</dbReference>
<organism evidence="4 5">
    <name type="scientific">Butyrivibrio hungatei</name>
    <dbReference type="NCBI Taxonomy" id="185008"/>
    <lineage>
        <taxon>Bacteria</taxon>
        <taxon>Bacillati</taxon>
        <taxon>Bacillota</taxon>
        <taxon>Clostridia</taxon>
        <taxon>Lachnospirales</taxon>
        <taxon>Lachnospiraceae</taxon>
        <taxon>Butyrivibrio</taxon>
    </lineage>
</organism>
<dbReference type="CDD" id="cd00093">
    <property type="entry name" value="HTH_XRE"/>
    <property type="match status" value="1"/>
</dbReference>
<dbReference type="GO" id="GO:0003677">
    <property type="term" value="F:DNA binding"/>
    <property type="evidence" value="ECO:0007669"/>
    <property type="project" value="UniProtKB-KW"/>
</dbReference>
<feature type="transmembrane region" description="Helical" evidence="2">
    <location>
        <begin position="86"/>
        <end position="105"/>
    </location>
</feature>
<dbReference type="Proteomes" id="UP000183047">
    <property type="component" value="Unassembled WGS sequence"/>
</dbReference>
<dbReference type="SUPFAM" id="SSF47413">
    <property type="entry name" value="lambda repressor-like DNA-binding domains"/>
    <property type="match status" value="1"/>
</dbReference>
<dbReference type="PANTHER" id="PTHR46558:SF15">
    <property type="entry name" value="HELIX-TURN-HELIX DOMAIN PROTEIN"/>
    <property type="match status" value="1"/>
</dbReference>
<dbReference type="PANTHER" id="PTHR46558">
    <property type="entry name" value="TRACRIPTIONAL REGULATORY PROTEIN-RELATED-RELATED"/>
    <property type="match status" value="1"/>
</dbReference>
<dbReference type="OrthoDB" id="9801008at2"/>
<dbReference type="SMART" id="SM00530">
    <property type="entry name" value="HTH_XRE"/>
    <property type="match status" value="1"/>
</dbReference>
<keyword evidence="2" id="KW-0812">Transmembrane</keyword>
<reference evidence="5" key="1">
    <citation type="submission" date="2016-10" db="EMBL/GenBank/DDBJ databases">
        <authorList>
            <person name="Varghese N."/>
            <person name="Submissions S."/>
        </authorList>
    </citation>
    <scope>NUCLEOTIDE SEQUENCE [LARGE SCALE GENOMIC DNA]</scope>
    <source>
        <strain evidence="5">XBD2006</strain>
    </source>
</reference>
<dbReference type="EMBL" id="FMUR01000006">
    <property type="protein sequence ID" value="SCY02943.1"/>
    <property type="molecule type" value="Genomic_DNA"/>
</dbReference>
<gene>
    <name evidence="4" type="ORF">SAMN02910451_01174</name>
</gene>
<accession>A0A1G5CKH8</accession>
<dbReference type="AlphaFoldDB" id="A0A1G5CKH8"/>
<sequence>MELGIRIKELRNVQGINQDELANKLFVSRQTVSNWENGKSYPDIQSVLLLSEIFDVSVDNLLKGDIEKMEKIVTEDTQQDINKMIVYARVMVFFYGIMLVSAPILVHLIGLWFLIPYAIEAALGIYFAYKVEEIKKKHDVQTYKEIIRFSKGERLTHTEKIEEKVKRPYQKVLSAIISGLIAIVIFVGLQFILLKFLK</sequence>
<keyword evidence="1 4" id="KW-0238">DNA-binding</keyword>
<evidence type="ECO:0000313" key="4">
    <source>
        <dbReference type="EMBL" id="SCY02943.1"/>
    </source>
</evidence>
<evidence type="ECO:0000256" key="2">
    <source>
        <dbReference type="SAM" id="Phobius"/>
    </source>
</evidence>
<dbReference type="RefSeq" id="WP_074461854.1">
    <property type="nucleotide sequence ID" value="NZ_FMUR01000006.1"/>
</dbReference>
<name>A0A1G5CKH8_9FIRM</name>
<dbReference type="InterPro" id="IPR001387">
    <property type="entry name" value="Cro/C1-type_HTH"/>
</dbReference>
<dbReference type="PROSITE" id="PS50943">
    <property type="entry name" value="HTH_CROC1"/>
    <property type="match status" value="1"/>
</dbReference>
<dbReference type="InterPro" id="IPR010982">
    <property type="entry name" value="Lambda_DNA-bd_dom_sf"/>
</dbReference>
<evidence type="ECO:0000256" key="1">
    <source>
        <dbReference type="ARBA" id="ARBA00023125"/>
    </source>
</evidence>
<proteinExistence type="predicted"/>